<evidence type="ECO:0000313" key="5">
    <source>
        <dbReference type="Proteomes" id="UP000528322"/>
    </source>
</evidence>
<dbReference type="Pfam" id="PF07992">
    <property type="entry name" value="Pyr_redox_2"/>
    <property type="match status" value="1"/>
</dbReference>
<keyword evidence="4" id="KW-0560">Oxidoreductase</keyword>
<dbReference type="SUPFAM" id="SSF51971">
    <property type="entry name" value="Nucleotide-binding domain"/>
    <property type="match status" value="1"/>
</dbReference>
<evidence type="ECO:0000313" key="4">
    <source>
        <dbReference type="EMBL" id="MBB5021973.1"/>
    </source>
</evidence>
<dbReference type="PANTHER" id="PTHR42783:SF3">
    <property type="entry name" value="GLUTAMATE SYNTHASE [NADPH] SMALL CHAIN-RELATED"/>
    <property type="match status" value="1"/>
</dbReference>
<accession>A0A7W7Y4J5</accession>
<dbReference type="NCBIfam" id="TIGR01316">
    <property type="entry name" value="gltA"/>
    <property type="match status" value="1"/>
</dbReference>
<dbReference type="Gene3D" id="3.50.50.60">
    <property type="entry name" value="FAD/NAD(P)-binding domain"/>
    <property type="match status" value="2"/>
</dbReference>
<feature type="region of interest" description="Disordered" evidence="1">
    <location>
        <begin position="1"/>
        <end position="24"/>
    </location>
</feature>
<dbReference type="Proteomes" id="UP000528322">
    <property type="component" value="Unassembled WGS sequence"/>
</dbReference>
<reference evidence="4 5" key="1">
    <citation type="submission" date="2020-08" db="EMBL/GenBank/DDBJ databases">
        <title>Genomic Encyclopedia of Type Strains, Phase IV (KMG-IV): sequencing the most valuable type-strain genomes for metagenomic binning, comparative biology and taxonomic classification.</title>
        <authorList>
            <person name="Goeker M."/>
        </authorList>
    </citation>
    <scope>NUCLEOTIDE SEQUENCE [LARGE SCALE GENOMIC DNA]</scope>
    <source>
        <strain evidence="4 5">DSM 22071</strain>
    </source>
</reference>
<dbReference type="PRINTS" id="PR00419">
    <property type="entry name" value="ADXRDTASE"/>
</dbReference>
<dbReference type="PANTHER" id="PTHR42783">
    <property type="entry name" value="GLUTAMATE SYNTHASE [NADPH] SMALL CHAIN"/>
    <property type="match status" value="1"/>
</dbReference>
<dbReference type="EMBL" id="JACHID010000007">
    <property type="protein sequence ID" value="MBB5021973.1"/>
    <property type="molecule type" value="Genomic_DNA"/>
</dbReference>
<evidence type="ECO:0000256" key="1">
    <source>
        <dbReference type="SAM" id="MobiDB-lite"/>
    </source>
</evidence>
<keyword evidence="5" id="KW-1185">Reference proteome</keyword>
<dbReference type="Pfam" id="PF14691">
    <property type="entry name" value="Fer4_20"/>
    <property type="match status" value="1"/>
</dbReference>
<name>A0A7W7Y4J5_9BACT</name>
<feature type="domain" description="Dihydroprymidine dehydrogenase" evidence="3">
    <location>
        <begin position="25"/>
        <end position="135"/>
    </location>
</feature>
<dbReference type="EC" id="1.4.1.14" evidence="4"/>
<dbReference type="SUPFAM" id="SSF46548">
    <property type="entry name" value="alpha-helical ferredoxin"/>
    <property type="match status" value="1"/>
</dbReference>
<comment type="caution">
    <text evidence="4">The sequence shown here is derived from an EMBL/GenBank/DDBJ whole genome shotgun (WGS) entry which is preliminary data.</text>
</comment>
<dbReference type="AlphaFoldDB" id="A0A7W7Y4J5"/>
<dbReference type="GO" id="GO:0016040">
    <property type="term" value="F:glutamate synthase (NADH) activity"/>
    <property type="evidence" value="ECO:0007669"/>
    <property type="project" value="UniProtKB-EC"/>
</dbReference>
<protein>
    <submittedName>
        <fullName evidence="4">Glutamate synthase (NADPH/NADH) small chain</fullName>
        <ecNumber evidence="4">1.4.1.13</ecNumber>
        <ecNumber evidence="4">1.4.1.14</ecNumber>
    </submittedName>
</protein>
<dbReference type="InterPro" id="IPR036188">
    <property type="entry name" value="FAD/NAD-bd_sf"/>
</dbReference>
<dbReference type="InterPro" id="IPR006004">
    <property type="entry name" value="SudA-like"/>
</dbReference>
<evidence type="ECO:0000259" key="2">
    <source>
        <dbReference type="Pfam" id="PF07992"/>
    </source>
</evidence>
<dbReference type="RefSeq" id="WP_183731632.1">
    <property type="nucleotide sequence ID" value="NZ_JACHID010000007.1"/>
</dbReference>
<organism evidence="4 5">
    <name type="scientific">Desulfurispira natronophila</name>
    <dbReference type="NCBI Taxonomy" id="682562"/>
    <lineage>
        <taxon>Bacteria</taxon>
        <taxon>Pseudomonadati</taxon>
        <taxon>Chrysiogenota</taxon>
        <taxon>Chrysiogenia</taxon>
        <taxon>Chrysiogenales</taxon>
        <taxon>Chrysiogenaceae</taxon>
        <taxon>Desulfurispira</taxon>
    </lineage>
</organism>
<gene>
    <name evidence="4" type="ORF">HNR37_001290</name>
</gene>
<dbReference type="EC" id="1.4.1.13" evidence="4"/>
<dbReference type="InterPro" id="IPR028261">
    <property type="entry name" value="DPD_II"/>
</dbReference>
<feature type="domain" description="FAD/NAD(P)-binding" evidence="2">
    <location>
        <begin position="148"/>
        <end position="456"/>
    </location>
</feature>
<dbReference type="Gene3D" id="1.10.1060.10">
    <property type="entry name" value="Alpha-helical ferredoxin"/>
    <property type="match status" value="1"/>
</dbReference>
<sequence length="479" mass="52269">MAELTPKERMAIERHPMPEQRPEDRVKNFDEVPLGFADENAKREAARCLDCKTPQCVEGCPVRIDIPAFIKLIEKGDFDASAKKLRETNFLPAICGRVCPQDQQCELVCIIGKRGKPVAIGSLERFASDYERDNGLRKVPEVAASTGKKVAVVGSGPAGMTAAYEIRKRGHDVTVFEAFHRGGGVLVYGIPRFRLPLAVIDEDINFLEQMGVKFMYNTIVGKSMSLDDLMGPEWGFDSIFVGTGAGLPKMTGVPGENLNGVYSANEYLTRVYLMGANNFPDNVTPLYQGKKVGIIGAGNTAMDAARTAKRLGADVTVYYRRSEEEAPARTEELHHAKEEFITFKFLSNPTEFVGDDNFFIRQIKCDVMELGEADDSGRRRPQPTGESFVDDCDTAIMALGCDVNPIIPTSNPEIEVNKWGVVVANPETGATSKKGVFAGGDLITGGSTVIQAMGQAKVAAAALHEYVMSNGNAFGYWQD</sequence>
<dbReference type="GO" id="GO:0004355">
    <property type="term" value="F:glutamate synthase (NADPH) activity"/>
    <property type="evidence" value="ECO:0007669"/>
    <property type="project" value="UniProtKB-EC"/>
</dbReference>
<proteinExistence type="predicted"/>
<dbReference type="GO" id="GO:0051536">
    <property type="term" value="F:iron-sulfur cluster binding"/>
    <property type="evidence" value="ECO:0007669"/>
    <property type="project" value="InterPro"/>
</dbReference>
<dbReference type="InterPro" id="IPR009051">
    <property type="entry name" value="Helical_ferredxn"/>
</dbReference>
<evidence type="ECO:0000259" key="3">
    <source>
        <dbReference type="Pfam" id="PF14691"/>
    </source>
</evidence>
<dbReference type="InterPro" id="IPR023753">
    <property type="entry name" value="FAD/NAD-binding_dom"/>
</dbReference>